<reference evidence="2" key="1">
    <citation type="submission" date="2021-01" db="EMBL/GenBank/DDBJ databases">
        <authorList>
            <person name="Corre E."/>
            <person name="Pelletier E."/>
            <person name="Niang G."/>
            <person name="Scheremetjew M."/>
            <person name="Finn R."/>
            <person name="Kale V."/>
            <person name="Holt S."/>
            <person name="Cochrane G."/>
            <person name="Meng A."/>
            <person name="Brown T."/>
            <person name="Cohen L."/>
        </authorList>
    </citation>
    <scope>NUCLEOTIDE SEQUENCE</scope>
    <source>
        <strain evidence="2">NY070348D</strain>
    </source>
</reference>
<gene>
    <name evidence="2" type="ORF">QSP1433_LOCUS3911</name>
</gene>
<name>A0A7S2W873_9STRA</name>
<sequence length="233" mass="27202">MPFMPIETIDHPSPRKRSKTHPVDIETISGFTSYDVFMHFVNYHQAHGKRYCDASRIVGRECYLAWLRTRRKPSVFPADVFRRTVTAHLTGTKKRRPFPKEVEASLLQTVRVRQVWPCFDNVRDNKGNPVTFGHTGFRPRGYHENLELLAKTQPKSTSFKHATFTVPTFPQEDQLMEAALSDFEIDYADHTMFDEPSAGLEMPNPEFERAPVHIPRDEMHMMRFFFDLPRVAF</sequence>
<evidence type="ECO:0000313" key="2">
    <source>
        <dbReference type="EMBL" id="CAD9672367.1"/>
    </source>
</evidence>
<feature type="region of interest" description="Disordered" evidence="1">
    <location>
        <begin position="1"/>
        <end position="21"/>
    </location>
</feature>
<dbReference type="AlphaFoldDB" id="A0A7S2W873"/>
<protein>
    <submittedName>
        <fullName evidence="2">Uncharacterized protein</fullName>
    </submittedName>
</protein>
<accession>A0A7S2W873</accession>
<organism evidence="2">
    <name type="scientific">Mucochytrium quahogii</name>
    <dbReference type="NCBI Taxonomy" id="96639"/>
    <lineage>
        <taxon>Eukaryota</taxon>
        <taxon>Sar</taxon>
        <taxon>Stramenopiles</taxon>
        <taxon>Bigyra</taxon>
        <taxon>Labyrinthulomycetes</taxon>
        <taxon>Thraustochytrida</taxon>
        <taxon>Thraustochytriidae</taxon>
        <taxon>Mucochytrium</taxon>
    </lineage>
</organism>
<proteinExistence type="predicted"/>
<dbReference type="EMBL" id="HBHK01006466">
    <property type="protein sequence ID" value="CAD9672367.1"/>
    <property type="molecule type" value="Transcribed_RNA"/>
</dbReference>
<evidence type="ECO:0000256" key="1">
    <source>
        <dbReference type="SAM" id="MobiDB-lite"/>
    </source>
</evidence>